<dbReference type="RefSeq" id="WP_202007706.1">
    <property type="nucleotide sequence ID" value="NZ_JAERRB010000001.1"/>
</dbReference>
<keyword evidence="2" id="KW-0418">Kinase</keyword>
<feature type="domain" description="HipA-like C-terminal" evidence="3">
    <location>
        <begin position="61"/>
        <end position="263"/>
    </location>
</feature>
<gene>
    <name evidence="4" type="ORF">JI741_04295</name>
</gene>
<reference evidence="4 5" key="1">
    <citation type="submission" date="2021-01" db="EMBL/GenBank/DDBJ databases">
        <title>Chryseolinea sp. Jin1 Genome sequencing and assembly.</title>
        <authorList>
            <person name="Kim I."/>
        </authorList>
    </citation>
    <scope>NUCLEOTIDE SEQUENCE [LARGE SCALE GENOMIC DNA]</scope>
    <source>
        <strain evidence="4 5">Jin1</strain>
    </source>
</reference>
<dbReference type="Pfam" id="PF07804">
    <property type="entry name" value="HipA_C"/>
    <property type="match status" value="1"/>
</dbReference>
<proteinExistence type="predicted"/>
<name>A0ABS1KP03_9BACT</name>
<sequence>MKLHTQNELRVEKSQNHSGHIERFHTIPRLKKNDYYVIDIGLDGDAPKQFIKAYFFERDSNVKRTNRASWTPYIAKSAEKWYPHESVTEYMINKIGIALGLNMNAVKLVVAKGQIRFLSRYFLKPNEVLIHGAEICGEYLDDLDMATEIANSKKTSRELFTFEFTCEAIRFVFPEICETLILHFIKMIVFDAIVGNNDRHFYNWGVINTIKKGGKLARFAPIYDSARGLLWNESEENLVKHMVLQTQGGKKLVNYISLATPRISVENDANVNHFGLVTFVKTLTREYAEVVDALVSHSQEQKVLGMLNVDIFNYFSRERQELISIILKERFETLRNC</sequence>
<dbReference type="Proteomes" id="UP000613030">
    <property type="component" value="Unassembled WGS sequence"/>
</dbReference>
<accession>A0ABS1KP03</accession>
<comment type="caution">
    <text evidence="4">The sequence shown here is derived from an EMBL/GenBank/DDBJ whole genome shotgun (WGS) entry which is preliminary data.</text>
</comment>
<keyword evidence="1" id="KW-0808">Transferase</keyword>
<evidence type="ECO:0000256" key="2">
    <source>
        <dbReference type="ARBA" id="ARBA00022777"/>
    </source>
</evidence>
<dbReference type="InterPro" id="IPR012893">
    <property type="entry name" value="HipA-like_C"/>
</dbReference>
<protein>
    <submittedName>
        <fullName evidence="4">HipA domain-containing protein</fullName>
    </submittedName>
</protein>
<keyword evidence="5" id="KW-1185">Reference proteome</keyword>
<organism evidence="4 5">
    <name type="scientific">Chryseolinea lacunae</name>
    <dbReference type="NCBI Taxonomy" id="2801331"/>
    <lineage>
        <taxon>Bacteria</taxon>
        <taxon>Pseudomonadati</taxon>
        <taxon>Bacteroidota</taxon>
        <taxon>Cytophagia</taxon>
        <taxon>Cytophagales</taxon>
        <taxon>Fulvivirgaceae</taxon>
        <taxon>Chryseolinea</taxon>
    </lineage>
</organism>
<dbReference type="EMBL" id="JAERRB010000001">
    <property type="protein sequence ID" value="MBL0740422.1"/>
    <property type="molecule type" value="Genomic_DNA"/>
</dbReference>
<evidence type="ECO:0000256" key="1">
    <source>
        <dbReference type="ARBA" id="ARBA00022679"/>
    </source>
</evidence>
<evidence type="ECO:0000313" key="5">
    <source>
        <dbReference type="Proteomes" id="UP000613030"/>
    </source>
</evidence>
<dbReference type="Gene3D" id="1.10.1070.20">
    <property type="match status" value="1"/>
</dbReference>
<evidence type="ECO:0000259" key="3">
    <source>
        <dbReference type="Pfam" id="PF07804"/>
    </source>
</evidence>
<evidence type="ECO:0000313" key="4">
    <source>
        <dbReference type="EMBL" id="MBL0740422.1"/>
    </source>
</evidence>